<dbReference type="AlphaFoldDB" id="A0A914B448"/>
<dbReference type="OrthoDB" id="6020914at2759"/>
<name>A0A914B448_PATMI</name>
<dbReference type="GO" id="GO:0007169">
    <property type="term" value="P:cell surface receptor protein tyrosine kinase signaling pathway"/>
    <property type="evidence" value="ECO:0007669"/>
    <property type="project" value="TreeGrafter"/>
</dbReference>
<feature type="region of interest" description="Disordered" evidence="1">
    <location>
        <begin position="116"/>
        <end position="137"/>
    </location>
</feature>
<feature type="compositionally biased region" description="Low complexity" evidence="1">
    <location>
        <begin position="542"/>
        <end position="557"/>
    </location>
</feature>
<dbReference type="SMART" id="SM00310">
    <property type="entry name" value="PTBI"/>
    <property type="match status" value="1"/>
</dbReference>
<feature type="region of interest" description="Disordered" evidence="1">
    <location>
        <begin position="315"/>
        <end position="441"/>
    </location>
</feature>
<dbReference type="InterPro" id="IPR001849">
    <property type="entry name" value="PH_domain"/>
</dbReference>
<dbReference type="Gene3D" id="2.30.29.30">
    <property type="entry name" value="Pleckstrin-homology domain (PH domain)/Phosphotyrosine-binding domain (PTB)"/>
    <property type="match status" value="2"/>
</dbReference>
<dbReference type="SMART" id="SM01244">
    <property type="entry name" value="IRS"/>
    <property type="match status" value="1"/>
</dbReference>
<feature type="region of interest" description="Disordered" evidence="1">
    <location>
        <begin position="634"/>
        <end position="678"/>
    </location>
</feature>
<feature type="compositionally biased region" description="Pro residues" evidence="1">
    <location>
        <begin position="496"/>
        <end position="507"/>
    </location>
</feature>
<accession>A0A914B448</accession>
<evidence type="ECO:0000259" key="2">
    <source>
        <dbReference type="PROSITE" id="PS50003"/>
    </source>
</evidence>
<dbReference type="Proteomes" id="UP000887568">
    <property type="component" value="Unplaced"/>
</dbReference>
<organism evidence="4 5">
    <name type="scientific">Patiria miniata</name>
    <name type="common">Bat star</name>
    <name type="synonym">Asterina miniata</name>
    <dbReference type="NCBI Taxonomy" id="46514"/>
    <lineage>
        <taxon>Eukaryota</taxon>
        <taxon>Metazoa</taxon>
        <taxon>Echinodermata</taxon>
        <taxon>Eleutherozoa</taxon>
        <taxon>Asterozoa</taxon>
        <taxon>Asteroidea</taxon>
        <taxon>Valvatacea</taxon>
        <taxon>Valvatida</taxon>
        <taxon>Asterinidae</taxon>
        <taxon>Patiria</taxon>
    </lineage>
</organism>
<dbReference type="Pfam" id="PF02174">
    <property type="entry name" value="IRS"/>
    <property type="match status" value="1"/>
</dbReference>
<feature type="compositionally biased region" description="Polar residues" evidence="1">
    <location>
        <begin position="654"/>
        <end position="675"/>
    </location>
</feature>
<sequence length="690" mass="76504">MEQPPIKKGYLYRPQKTGLKKSWVKRWALLYPASETQPPRLETYDSKEAAAKEGTKPSVCLSLSSSSQATPTTQHRSRDFVLDISIEDKVYTYAVDSKEELDTWLQVFEEVARGRSGHKETSGHRSSIVPDLPSFSGDAGEGLQENTLYDSYETMSFNVDIKSTAFSDSLNLYGNFTLQIDSVKLSLLDEHTNNMLYAWPYRYLRRYGRDKTSFSMEAGRKCESGPGLIIFETNDGNDIFKNIQNFVNNISGRHMTPPAQSNQSHGASRDGHHIKPSIPGKPASPGKVGAKPPLVAPRAGIQMDPVSALVTESSLFKQKQKERKGAEEQVDELAGKEPVPWKLKLGKPKGTKERQPTPPEPDPEPKAQPEFEPDPLYSEVQENPNKPTSEPVPPEPEEMYALPEGTELPLRPPMPNVTDLPESSEYDFLNTSGTPSGLYDTTIEEPLGDAWRIYGRTEDNIHTEHYLKGLRIVEDEETSREPEPAKPVVKPTPLRSKPPPKPTPLPKTRPTLRNAKKTKAPDAKKDPVAVPNDPDDQTYDRVGSLPAPSVSVGPSPANDQDTYDHFVRPSIAHPVPAPRKGNISQTSQIDDESELYDHLQRETNKGGTRIAPKTYVPKQKSIDPDEAYDVLRHDDQAFGSSGNLNNLGAGTLPEESQYSEANMPAQPSSLDPSTNDLEENVYDVVAYGET</sequence>
<dbReference type="GO" id="GO:0043410">
    <property type="term" value="P:positive regulation of MAPK cascade"/>
    <property type="evidence" value="ECO:0007669"/>
    <property type="project" value="TreeGrafter"/>
</dbReference>
<dbReference type="SMART" id="SM00233">
    <property type="entry name" value="PH"/>
    <property type="match status" value="1"/>
</dbReference>
<dbReference type="PANTHER" id="PTHR21258:SF62">
    <property type="entry name" value="INSULIN RECEPTOR SUBSTRATE 1"/>
    <property type="match status" value="1"/>
</dbReference>
<feature type="compositionally biased region" description="Low complexity" evidence="1">
    <location>
        <begin position="639"/>
        <end position="648"/>
    </location>
</feature>
<feature type="region of interest" description="Disordered" evidence="1">
    <location>
        <begin position="251"/>
        <end position="295"/>
    </location>
</feature>
<feature type="domain" description="PH" evidence="2">
    <location>
        <begin position="4"/>
        <end position="113"/>
    </location>
</feature>
<proteinExistence type="predicted"/>
<dbReference type="PANTHER" id="PTHR21258">
    <property type="entry name" value="DOCKING PROTEIN RELATED"/>
    <property type="match status" value="1"/>
</dbReference>
<dbReference type="GeneID" id="119739647"/>
<evidence type="ECO:0000256" key="1">
    <source>
        <dbReference type="SAM" id="MobiDB-lite"/>
    </source>
</evidence>
<dbReference type="SUPFAM" id="SSF50729">
    <property type="entry name" value="PH domain-like"/>
    <property type="match status" value="2"/>
</dbReference>
<evidence type="ECO:0000259" key="3">
    <source>
        <dbReference type="PROSITE" id="PS51064"/>
    </source>
</evidence>
<dbReference type="RefSeq" id="XP_038070584.1">
    <property type="nucleotide sequence ID" value="XM_038214656.1"/>
</dbReference>
<dbReference type="GO" id="GO:0007265">
    <property type="term" value="P:Ras protein signal transduction"/>
    <property type="evidence" value="ECO:0007669"/>
    <property type="project" value="TreeGrafter"/>
</dbReference>
<dbReference type="OMA" id="YAWPYRY"/>
<feature type="region of interest" description="Disordered" evidence="1">
    <location>
        <begin position="55"/>
        <end position="74"/>
    </location>
</feature>
<keyword evidence="5" id="KW-1185">Reference proteome</keyword>
<dbReference type="PROSITE" id="PS50003">
    <property type="entry name" value="PH_DOMAIN"/>
    <property type="match status" value="1"/>
</dbReference>
<feature type="domain" description="IRS-type PTB" evidence="3">
    <location>
        <begin position="153"/>
        <end position="257"/>
    </location>
</feature>
<dbReference type="EnsemblMetazoa" id="XM_038214656.1">
    <property type="protein sequence ID" value="XP_038070584.1"/>
    <property type="gene ID" value="LOC119739647"/>
</dbReference>
<evidence type="ECO:0000313" key="4">
    <source>
        <dbReference type="EnsemblMetazoa" id="XP_038070584.1"/>
    </source>
</evidence>
<dbReference type="Pfam" id="PF00169">
    <property type="entry name" value="PH"/>
    <property type="match status" value="1"/>
</dbReference>
<feature type="region of interest" description="Disordered" evidence="1">
    <location>
        <begin position="472"/>
        <end position="593"/>
    </location>
</feature>
<dbReference type="GO" id="GO:0005737">
    <property type="term" value="C:cytoplasm"/>
    <property type="evidence" value="ECO:0007669"/>
    <property type="project" value="TreeGrafter"/>
</dbReference>
<feature type="compositionally biased region" description="Basic and acidic residues" evidence="1">
    <location>
        <begin position="472"/>
        <end position="484"/>
    </location>
</feature>
<reference evidence="4" key="1">
    <citation type="submission" date="2022-11" db="UniProtKB">
        <authorList>
            <consortium name="EnsemblMetazoa"/>
        </authorList>
    </citation>
    <scope>IDENTIFICATION</scope>
</reference>
<evidence type="ECO:0000313" key="5">
    <source>
        <dbReference type="Proteomes" id="UP000887568"/>
    </source>
</evidence>
<protein>
    <submittedName>
        <fullName evidence="4">Uncharacterized protein</fullName>
    </submittedName>
</protein>
<dbReference type="InterPro" id="IPR050996">
    <property type="entry name" value="Docking_Protein_DOK"/>
</dbReference>
<dbReference type="PROSITE" id="PS51064">
    <property type="entry name" value="IRS_PTB"/>
    <property type="match status" value="1"/>
</dbReference>
<dbReference type="InterPro" id="IPR011993">
    <property type="entry name" value="PH-like_dom_sf"/>
</dbReference>
<dbReference type="InterPro" id="IPR002404">
    <property type="entry name" value="IRS_PTB"/>
</dbReference>